<dbReference type="SUPFAM" id="SSF46894">
    <property type="entry name" value="C-terminal effector domain of the bipartite response regulators"/>
    <property type="match status" value="1"/>
</dbReference>
<dbReference type="AlphaFoldDB" id="D3Q0P6"/>
<keyword evidence="3" id="KW-0804">Transcription</keyword>
<evidence type="ECO:0000256" key="1">
    <source>
        <dbReference type="ARBA" id="ARBA00023015"/>
    </source>
</evidence>
<sequence>MSTIATPDLRNPVIAWEVIARSAVHIVREARASRRLEPLTIDGRMLLTAVTALGIDLDVPKTVSVPASLRRGLSQRETQVLLGIAGGKSNAEIGRELFITEDTVKTHARRMYRKLGARDRAHAVAEAFRTGILRA</sequence>
<accession>D3Q0P6</accession>
<dbReference type="InterPro" id="IPR036388">
    <property type="entry name" value="WH-like_DNA-bd_sf"/>
</dbReference>
<dbReference type="KEGG" id="sna:Snas_2088"/>
<keyword evidence="1" id="KW-0805">Transcription regulation</keyword>
<dbReference type="STRING" id="446470.Snas_2088"/>
<dbReference type="PROSITE" id="PS50043">
    <property type="entry name" value="HTH_LUXR_2"/>
    <property type="match status" value="1"/>
</dbReference>
<organism evidence="5 6">
    <name type="scientific">Stackebrandtia nassauensis (strain DSM 44728 / CIP 108903 / NRRL B-16338 / NBRC 102104 / LLR-40K-21)</name>
    <dbReference type="NCBI Taxonomy" id="446470"/>
    <lineage>
        <taxon>Bacteria</taxon>
        <taxon>Bacillati</taxon>
        <taxon>Actinomycetota</taxon>
        <taxon>Actinomycetes</taxon>
        <taxon>Glycomycetales</taxon>
        <taxon>Glycomycetaceae</taxon>
        <taxon>Stackebrandtia</taxon>
    </lineage>
</organism>
<dbReference type="Gene3D" id="1.10.10.10">
    <property type="entry name" value="Winged helix-like DNA-binding domain superfamily/Winged helix DNA-binding domain"/>
    <property type="match status" value="1"/>
</dbReference>
<keyword evidence="2" id="KW-0238">DNA-binding</keyword>
<dbReference type="HOGENOM" id="CLU_1894909_0_0_11"/>
<feature type="domain" description="HTH luxR-type" evidence="4">
    <location>
        <begin position="66"/>
        <end position="131"/>
    </location>
</feature>
<dbReference type="SMART" id="SM00421">
    <property type="entry name" value="HTH_LUXR"/>
    <property type="match status" value="1"/>
</dbReference>
<dbReference type="Proteomes" id="UP000000844">
    <property type="component" value="Chromosome"/>
</dbReference>
<keyword evidence="6" id="KW-1185">Reference proteome</keyword>
<evidence type="ECO:0000256" key="3">
    <source>
        <dbReference type="ARBA" id="ARBA00023163"/>
    </source>
</evidence>
<dbReference type="PRINTS" id="PR00038">
    <property type="entry name" value="HTHLUXR"/>
</dbReference>
<dbReference type="PROSITE" id="PS00622">
    <property type="entry name" value="HTH_LUXR_1"/>
    <property type="match status" value="1"/>
</dbReference>
<dbReference type="CDD" id="cd06170">
    <property type="entry name" value="LuxR_C_like"/>
    <property type="match status" value="1"/>
</dbReference>
<dbReference type="InterPro" id="IPR016032">
    <property type="entry name" value="Sig_transdc_resp-reg_C-effctor"/>
</dbReference>
<evidence type="ECO:0000259" key="4">
    <source>
        <dbReference type="PROSITE" id="PS50043"/>
    </source>
</evidence>
<dbReference type="eggNOG" id="COG2197">
    <property type="taxonomic scope" value="Bacteria"/>
</dbReference>
<evidence type="ECO:0000313" key="6">
    <source>
        <dbReference type="Proteomes" id="UP000000844"/>
    </source>
</evidence>
<reference evidence="5 6" key="1">
    <citation type="journal article" date="2009" name="Stand. Genomic Sci.">
        <title>Complete genome sequence of Stackebrandtia nassauensis type strain (LLR-40K-21).</title>
        <authorList>
            <person name="Munk C."/>
            <person name="Lapidus A."/>
            <person name="Copeland A."/>
            <person name="Jando M."/>
            <person name="Mayilraj S."/>
            <person name="Glavina Del Rio T."/>
            <person name="Nolan M."/>
            <person name="Chen F."/>
            <person name="Lucas S."/>
            <person name="Tice H."/>
            <person name="Cheng J.F."/>
            <person name="Han C."/>
            <person name="Detter J.C."/>
            <person name="Bruce D."/>
            <person name="Goodwin L."/>
            <person name="Chain P."/>
            <person name="Pitluck S."/>
            <person name="Goker M."/>
            <person name="Ovchinikova G."/>
            <person name="Pati A."/>
            <person name="Ivanova N."/>
            <person name="Mavromatis K."/>
            <person name="Chen A."/>
            <person name="Palaniappan K."/>
            <person name="Land M."/>
            <person name="Hauser L."/>
            <person name="Chang Y.J."/>
            <person name="Jeffries C.D."/>
            <person name="Bristow J."/>
            <person name="Eisen J.A."/>
            <person name="Markowitz V."/>
            <person name="Hugenholtz P."/>
            <person name="Kyrpides N.C."/>
            <person name="Klenk H.P."/>
        </authorList>
    </citation>
    <scope>NUCLEOTIDE SEQUENCE [LARGE SCALE GENOMIC DNA]</scope>
    <source>
        <strain evidence="6">DSM 44728 / CIP 108903 / NRRL B-16338 / NBRC 102104 / LLR-40K-21</strain>
    </source>
</reference>
<dbReference type="PANTHER" id="PTHR44688">
    <property type="entry name" value="DNA-BINDING TRANSCRIPTIONAL ACTIVATOR DEVR_DOSR"/>
    <property type="match status" value="1"/>
</dbReference>
<name>D3Q0P6_STANL</name>
<proteinExistence type="predicted"/>
<dbReference type="Pfam" id="PF00196">
    <property type="entry name" value="GerE"/>
    <property type="match status" value="1"/>
</dbReference>
<dbReference type="GO" id="GO:0003677">
    <property type="term" value="F:DNA binding"/>
    <property type="evidence" value="ECO:0007669"/>
    <property type="project" value="UniProtKB-KW"/>
</dbReference>
<dbReference type="InterPro" id="IPR000792">
    <property type="entry name" value="Tscrpt_reg_LuxR_C"/>
</dbReference>
<dbReference type="PANTHER" id="PTHR44688:SF16">
    <property type="entry name" value="DNA-BINDING TRANSCRIPTIONAL ACTIVATOR DEVR_DOSR"/>
    <property type="match status" value="1"/>
</dbReference>
<dbReference type="GO" id="GO:0006355">
    <property type="term" value="P:regulation of DNA-templated transcription"/>
    <property type="evidence" value="ECO:0007669"/>
    <property type="project" value="InterPro"/>
</dbReference>
<evidence type="ECO:0000313" key="5">
    <source>
        <dbReference type="EMBL" id="ADD41782.1"/>
    </source>
</evidence>
<evidence type="ECO:0000256" key="2">
    <source>
        <dbReference type="ARBA" id="ARBA00023125"/>
    </source>
</evidence>
<dbReference type="EMBL" id="CP001778">
    <property type="protein sequence ID" value="ADD41782.1"/>
    <property type="molecule type" value="Genomic_DNA"/>
</dbReference>
<dbReference type="OrthoDB" id="9808843at2"/>
<gene>
    <name evidence="5" type="ordered locus">Snas_2088</name>
</gene>
<protein>
    <submittedName>
        <fullName evidence="5">Transcriptional regulator, LuxR family</fullName>
    </submittedName>
</protein>